<comment type="caution">
    <text evidence="1">The sequence shown here is derived from an EMBL/GenBank/DDBJ whole genome shotgun (WGS) entry which is preliminary data.</text>
</comment>
<dbReference type="Proteomes" id="UP000287171">
    <property type="component" value="Unassembled WGS sequence"/>
</dbReference>
<proteinExistence type="predicted"/>
<protein>
    <submittedName>
        <fullName evidence="1">Uncharacterized protein</fullName>
    </submittedName>
</protein>
<name>A0A402B683_9CHLR</name>
<sequence>MLIQMQIEGGFANIPALASPRCLDSVTLSAQDAEELQYLIKASNFFALPAVPAIPPRGADYRTYHITVKDNGRHHTIQFSDPIKDPQLQALVSFLEQHVYQA</sequence>
<gene>
    <name evidence="1" type="ORF">KDA_23500</name>
</gene>
<dbReference type="OrthoDB" id="164747at2"/>
<dbReference type="AlphaFoldDB" id="A0A402B683"/>
<dbReference type="Pfam" id="PF20242">
    <property type="entry name" value="Emfourin"/>
    <property type="match status" value="1"/>
</dbReference>
<dbReference type="RefSeq" id="WP_126627276.1">
    <property type="nucleotide sequence ID" value="NZ_BIFT01000001.1"/>
</dbReference>
<evidence type="ECO:0000313" key="1">
    <source>
        <dbReference type="EMBL" id="GCE26866.1"/>
    </source>
</evidence>
<organism evidence="1 2">
    <name type="scientific">Dictyobacter alpinus</name>
    <dbReference type="NCBI Taxonomy" id="2014873"/>
    <lineage>
        <taxon>Bacteria</taxon>
        <taxon>Bacillati</taxon>
        <taxon>Chloroflexota</taxon>
        <taxon>Ktedonobacteria</taxon>
        <taxon>Ktedonobacterales</taxon>
        <taxon>Dictyobacteraceae</taxon>
        <taxon>Dictyobacter</taxon>
    </lineage>
</organism>
<dbReference type="InterPro" id="IPR049457">
    <property type="entry name" value="Emfourin"/>
</dbReference>
<keyword evidence="2" id="KW-1185">Reference proteome</keyword>
<evidence type="ECO:0000313" key="2">
    <source>
        <dbReference type="Proteomes" id="UP000287171"/>
    </source>
</evidence>
<accession>A0A402B683</accession>
<reference evidence="2" key="1">
    <citation type="submission" date="2018-12" db="EMBL/GenBank/DDBJ databases">
        <title>Tengunoibacter tsumagoiensis gen. nov., sp. nov., Dictyobacter kobayashii sp. nov., D. alpinus sp. nov., and D. joshuensis sp. nov. and description of Dictyobacteraceae fam. nov. within the order Ktedonobacterales isolated from Tengu-no-mugimeshi.</title>
        <authorList>
            <person name="Wang C.M."/>
            <person name="Zheng Y."/>
            <person name="Sakai Y."/>
            <person name="Toyoda A."/>
            <person name="Minakuchi Y."/>
            <person name="Abe K."/>
            <person name="Yokota A."/>
            <person name="Yabe S."/>
        </authorList>
    </citation>
    <scope>NUCLEOTIDE SEQUENCE [LARGE SCALE GENOMIC DNA]</scope>
    <source>
        <strain evidence="2">Uno16</strain>
    </source>
</reference>
<dbReference type="EMBL" id="BIFT01000001">
    <property type="protein sequence ID" value="GCE26866.1"/>
    <property type="molecule type" value="Genomic_DNA"/>
</dbReference>